<gene>
    <name evidence="6" type="primary">Cstf3</name>
    <name evidence="6" type="ORF">g.12390</name>
</gene>
<evidence type="ECO:0000256" key="1">
    <source>
        <dbReference type="ARBA" id="ARBA00004123"/>
    </source>
</evidence>
<reference evidence="6" key="1">
    <citation type="submission" date="2018-10" db="EMBL/GenBank/DDBJ databases">
        <title>Transcriptome assembly of Aceria tosichella (Wheat curl mite) Type 2.</title>
        <authorList>
            <person name="Scully E.D."/>
            <person name="Geib S.M."/>
            <person name="Palmer N.A."/>
            <person name="Gupta A.K."/>
            <person name="Sarath G."/>
            <person name="Tatineni S."/>
        </authorList>
    </citation>
    <scope>NUCLEOTIDE SEQUENCE</scope>
    <source>
        <strain evidence="6">LincolnNE</strain>
    </source>
</reference>
<comment type="subcellular location">
    <subcellularLocation>
        <location evidence="1">Nucleus</location>
    </subcellularLocation>
</comment>
<feature type="domain" description="Suppressor of forked" evidence="5">
    <location>
        <begin position="15"/>
        <end position="539"/>
    </location>
</feature>
<protein>
    <submittedName>
        <fullName evidence="6">Cleavage stimulation factor subunit 3</fullName>
    </submittedName>
</protein>
<dbReference type="PANTHER" id="PTHR19980">
    <property type="entry name" value="RNA CLEAVAGE STIMULATION FACTOR"/>
    <property type="match status" value="1"/>
</dbReference>
<evidence type="ECO:0000256" key="4">
    <source>
        <dbReference type="SAM" id="MobiDB-lite"/>
    </source>
</evidence>
<dbReference type="EMBL" id="GGYP01006233">
    <property type="protein sequence ID" value="MDE51004.1"/>
    <property type="molecule type" value="Transcribed_RNA"/>
</dbReference>
<name>A0A6G1SKG0_9ACAR</name>
<evidence type="ECO:0000256" key="3">
    <source>
        <dbReference type="ARBA" id="ARBA00023242"/>
    </source>
</evidence>
<organism evidence="6">
    <name type="scientific">Aceria tosichella</name>
    <name type="common">wheat curl mite</name>
    <dbReference type="NCBI Taxonomy" id="561515"/>
    <lineage>
        <taxon>Eukaryota</taxon>
        <taxon>Metazoa</taxon>
        <taxon>Ecdysozoa</taxon>
        <taxon>Arthropoda</taxon>
        <taxon>Chelicerata</taxon>
        <taxon>Arachnida</taxon>
        <taxon>Acari</taxon>
        <taxon>Acariformes</taxon>
        <taxon>Trombidiformes</taxon>
        <taxon>Prostigmata</taxon>
        <taxon>Eupodina</taxon>
        <taxon>Eriophyoidea</taxon>
        <taxon>Eriophyidae</taxon>
        <taxon>Eriophyinae</taxon>
        <taxon>Aceriini</taxon>
        <taxon>Aceria</taxon>
    </lineage>
</organism>
<proteinExistence type="predicted"/>
<feature type="region of interest" description="Disordered" evidence="4">
    <location>
        <begin position="565"/>
        <end position="593"/>
    </location>
</feature>
<dbReference type="SMART" id="SM00386">
    <property type="entry name" value="HAT"/>
    <property type="match status" value="9"/>
</dbReference>
<dbReference type="InterPro" id="IPR003107">
    <property type="entry name" value="HAT"/>
</dbReference>
<dbReference type="InterPro" id="IPR045243">
    <property type="entry name" value="Rna14-like"/>
</dbReference>
<evidence type="ECO:0000313" key="6">
    <source>
        <dbReference type="EMBL" id="MDE51004.1"/>
    </source>
</evidence>
<accession>A0A6G1SKG0</accession>
<dbReference type="GO" id="GO:0031124">
    <property type="term" value="P:mRNA 3'-end processing"/>
    <property type="evidence" value="ECO:0007669"/>
    <property type="project" value="InterPro"/>
</dbReference>
<dbReference type="GO" id="GO:0005634">
    <property type="term" value="C:nucleus"/>
    <property type="evidence" value="ECO:0007669"/>
    <property type="project" value="UniProtKB-SubCell"/>
</dbReference>
<dbReference type="Pfam" id="PF05843">
    <property type="entry name" value="Suf"/>
    <property type="match status" value="1"/>
</dbReference>
<keyword evidence="2" id="KW-0677">Repeat</keyword>
<dbReference type="InterPro" id="IPR011990">
    <property type="entry name" value="TPR-like_helical_dom_sf"/>
</dbReference>
<dbReference type="Gene3D" id="1.25.40.1040">
    <property type="match status" value="1"/>
</dbReference>
<evidence type="ECO:0000259" key="5">
    <source>
        <dbReference type="Pfam" id="PF05843"/>
    </source>
</evidence>
<keyword evidence="3" id="KW-0539">Nucleus</keyword>
<dbReference type="PANTHER" id="PTHR19980:SF0">
    <property type="entry name" value="CLEAVAGE STIMULATION FACTOR SUBUNIT 3"/>
    <property type="match status" value="1"/>
</dbReference>
<dbReference type="SUPFAM" id="SSF48452">
    <property type="entry name" value="TPR-like"/>
    <property type="match status" value="1"/>
</dbReference>
<dbReference type="AlphaFoldDB" id="A0A6G1SKG0"/>
<dbReference type="InterPro" id="IPR008847">
    <property type="entry name" value="Suf"/>
</dbReference>
<dbReference type="GO" id="GO:0003729">
    <property type="term" value="F:mRNA binding"/>
    <property type="evidence" value="ECO:0007669"/>
    <property type="project" value="TreeGrafter"/>
</dbReference>
<evidence type="ECO:0000256" key="2">
    <source>
        <dbReference type="ARBA" id="ARBA00022737"/>
    </source>
</evidence>
<sequence length="720" mass="83543">MAESIFACFTGGERSAKAISRIQNKTYDTDSWNMLIKDAASKNIDDVEPFYEELVKTFPTCGRFWRAYIEHEMRSKRFDKVSKLFQRCLEEVLSIELYKCYLSYVREVKANEPDLLYKAYRFTLDKVGVDPNAIGVYNDYIQFLKDRDVDGSYLDSQRITAVRKAYQEGVINPMFHIDTLWKDYIAFEQSINPIIAEKMVQDRSRDHMNARRVAKEWEVIIRGLNRSWPATPPTFSSEEQRQLDIWAKYIQWEKSNPLRTENNHIIVRRITYAYKQYLLCFGHHPNVWHEYTTYLEEQIKNLSEKETELKHKLLKELMNQFERATKGLMKHNLLMNFAHADFEETRKDIKKANEIYADLIEAAREDKRIDLTLVYIQWMRFTRRAEGLKAARTIFKKAREEKSIEHQIYTAAALMKYHCTKDQAVACKIFELGLKKFSTCSDFILSYIHFMNTLNEENNTRVLFERVLTTSSLQPNETVEIWNSFLEFEAGIGDLSSITKVERRRTLALEKAFPRCTEASWAIDKYKFQDLYPCSLNELKSLGYEPQQAITSLASVRRLMTSLSPQPEATTTHQQSNSASNNGTKNLKSSSNRQVSNKFLNGQTSELFETHDGESEFGLDGSNQSNMCLPDLDQMLPFKPAMNPGFGAHSVPGGTFPPPPAIGMLLSRLPQTGSFWGPYVDIDELCNIVRVSDFDELFNSLVELKRNDSSKPRTKRARQE</sequence>